<comment type="caution">
    <text evidence="1">The sequence shown here is derived from an EMBL/GenBank/DDBJ whole genome shotgun (WGS) entry which is preliminary data.</text>
</comment>
<keyword evidence="2" id="KW-1185">Reference proteome</keyword>
<name>A0A0L7K1N6_OPEBR</name>
<gene>
    <name evidence="1" type="ORF">OBRU01_27200</name>
</gene>
<organism evidence="1 2">
    <name type="scientific">Operophtera brumata</name>
    <name type="common">Winter moth</name>
    <name type="synonym">Phalaena brumata</name>
    <dbReference type="NCBI Taxonomy" id="104452"/>
    <lineage>
        <taxon>Eukaryota</taxon>
        <taxon>Metazoa</taxon>
        <taxon>Ecdysozoa</taxon>
        <taxon>Arthropoda</taxon>
        <taxon>Hexapoda</taxon>
        <taxon>Insecta</taxon>
        <taxon>Pterygota</taxon>
        <taxon>Neoptera</taxon>
        <taxon>Endopterygota</taxon>
        <taxon>Lepidoptera</taxon>
        <taxon>Glossata</taxon>
        <taxon>Ditrysia</taxon>
        <taxon>Geometroidea</taxon>
        <taxon>Geometridae</taxon>
        <taxon>Larentiinae</taxon>
        <taxon>Operophtera</taxon>
    </lineage>
</organism>
<sequence length="99" mass="10909">MSITINSNVVSGPEERPIPAHLSFGQFMFDQLKTGGDNVALVTQNVYDCSKDMPYVEQVITFGDFDVIPGLMFNDLIKEYVDVDSFVLEDVDGAQDALA</sequence>
<dbReference type="GO" id="GO:0016779">
    <property type="term" value="F:nucleotidyltransferase activity"/>
    <property type="evidence" value="ECO:0007669"/>
    <property type="project" value="UniProtKB-KW"/>
</dbReference>
<dbReference type="Proteomes" id="UP000037510">
    <property type="component" value="Unassembled WGS sequence"/>
</dbReference>
<keyword evidence="1" id="KW-0548">Nucleotidyltransferase</keyword>
<keyword evidence="1" id="KW-0808">Transferase</keyword>
<accession>A0A0L7K1N6</accession>
<reference evidence="1 2" key="1">
    <citation type="journal article" date="2015" name="Genome Biol. Evol.">
        <title>The genome of winter moth (Operophtera brumata) provides a genomic perspective on sexual dimorphism and phenology.</title>
        <authorList>
            <person name="Derks M.F."/>
            <person name="Smit S."/>
            <person name="Salis L."/>
            <person name="Schijlen E."/>
            <person name="Bossers A."/>
            <person name="Mateman C."/>
            <person name="Pijl A.S."/>
            <person name="de Ridder D."/>
            <person name="Groenen M.A."/>
            <person name="Visser M.E."/>
            <person name="Megens H.J."/>
        </authorList>
    </citation>
    <scope>NUCLEOTIDE SEQUENCE [LARGE SCALE GENOMIC DNA]</scope>
    <source>
        <strain evidence="1">WM2013NL</strain>
        <tissue evidence="1">Head and thorax</tissue>
    </source>
</reference>
<protein>
    <submittedName>
        <fullName evidence="1">UTP--glucose-1-phosphate uridylyltransferase</fullName>
    </submittedName>
</protein>
<evidence type="ECO:0000313" key="2">
    <source>
        <dbReference type="Proteomes" id="UP000037510"/>
    </source>
</evidence>
<dbReference type="AlphaFoldDB" id="A0A0L7K1N6"/>
<dbReference type="EMBL" id="JTDY01019428">
    <property type="protein sequence ID" value="KOB51790.1"/>
    <property type="molecule type" value="Genomic_DNA"/>
</dbReference>
<proteinExistence type="predicted"/>
<feature type="non-terminal residue" evidence="1">
    <location>
        <position position="99"/>
    </location>
</feature>
<evidence type="ECO:0000313" key="1">
    <source>
        <dbReference type="EMBL" id="KOB51790.1"/>
    </source>
</evidence>